<dbReference type="PANTHER" id="PTHR45436:SF5">
    <property type="entry name" value="SENSOR HISTIDINE KINASE TRCS"/>
    <property type="match status" value="1"/>
</dbReference>
<evidence type="ECO:0000256" key="1">
    <source>
        <dbReference type="ARBA" id="ARBA00000085"/>
    </source>
</evidence>
<dbReference type="Gene3D" id="1.10.287.130">
    <property type="match status" value="1"/>
</dbReference>
<dbReference type="InterPro" id="IPR003594">
    <property type="entry name" value="HATPase_dom"/>
</dbReference>
<dbReference type="Proteomes" id="UP000195913">
    <property type="component" value="Unassembled WGS sequence"/>
</dbReference>
<evidence type="ECO:0000256" key="2">
    <source>
        <dbReference type="ARBA" id="ARBA00004651"/>
    </source>
</evidence>
<comment type="catalytic activity">
    <reaction evidence="1">
        <text>ATP + protein L-histidine = ADP + protein N-phospho-L-histidine.</text>
        <dbReference type="EC" id="2.7.13.3"/>
    </reaction>
</comment>
<dbReference type="PROSITE" id="PS50885">
    <property type="entry name" value="HAMP"/>
    <property type="match status" value="1"/>
</dbReference>
<sequence>MDTSAADTPAAEPGDGEPPVSQAFFRRPRATLEGSRWKRMVTAWRRSLQLRAVATTVLLSALAMLGAGIFLSNQIADGLFQERFNQVQEESVRGLNQVKSNFESAATTDRSSTVAFVNDTLKLVEGDGASVQRDFILTPLPSSENIYVTNTASGGLTTAVIPDTLASTVKDSPGVYWESISFPHASYDTPGLAFGTTVQLPPGRDYALYLVYDLDSVQQTLDFIHRVLAIGGVLLLFVTGGIAWYTTRLVVRPVSTAALASEKLAAGQLQERLEVHGEDEIARLGTSFNRMATNLQDQITQLATLSQMQQRFVSDVSHELRTPLTTVRMAAEVLHDAREDFDPINRRSAELLYNQVERFQTLLNDLLEISRFDAGAALLDAEVLDLVPVVRRVVDTASLHAENLGSELRVHLPEEGCAVEMDPRRIERIIRNLVMNAVEHGEGNPIDITVGQDEYAVAVTVRDHGIGMDPEEASRVFDRFWRGDPARARTTGGSGLGLSIATEDTRLHGGWLQAWGEKGEGACFRLTLPRHLGDLLGSSPLPLMPHTQLALGQSLGTGESAPYTASLPTLPTGNLALPGSILRAVPPSERATHEPPAPEAARADGRVSSAGREDDDSDDLADDEPDTGRPGGPHA</sequence>
<dbReference type="InterPro" id="IPR005467">
    <property type="entry name" value="His_kinase_dom"/>
</dbReference>
<organism evidence="19 20">
    <name type="scientific">Arthrobacter rhombi</name>
    <dbReference type="NCBI Taxonomy" id="71253"/>
    <lineage>
        <taxon>Bacteria</taxon>
        <taxon>Bacillati</taxon>
        <taxon>Actinomycetota</taxon>
        <taxon>Actinomycetes</taxon>
        <taxon>Micrococcales</taxon>
        <taxon>Micrococcaceae</taxon>
        <taxon>Arthrobacter</taxon>
    </lineage>
</organism>
<dbReference type="RefSeq" id="WP_086999740.1">
    <property type="nucleotide sequence ID" value="NZ_FUHW01000038.1"/>
</dbReference>
<dbReference type="InterPro" id="IPR004358">
    <property type="entry name" value="Sig_transdc_His_kin-like_C"/>
</dbReference>
<dbReference type="InterPro" id="IPR047669">
    <property type="entry name" value="MtrAB_MtrB"/>
</dbReference>
<keyword evidence="7 16" id="KW-0812">Transmembrane</keyword>
<feature type="transmembrane region" description="Helical" evidence="16">
    <location>
        <begin position="223"/>
        <end position="245"/>
    </location>
</feature>
<evidence type="ECO:0000256" key="13">
    <source>
        <dbReference type="ARBA" id="ARBA00023136"/>
    </source>
</evidence>
<feature type="compositionally biased region" description="Acidic residues" evidence="15">
    <location>
        <begin position="613"/>
        <end position="625"/>
    </location>
</feature>
<keyword evidence="10" id="KW-0067">ATP-binding</keyword>
<accession>A0A1R4GMB0</accession>
<comment type="subcellular location">
    <subcellularLocation>
        <location evidence="2">Cell membrane</location>
        <topology evidence="2">Multi-pass membrane protein</topology>
    </subcellularLocation>
</comment>
<gene>
    <name evidence="19" type="ORF">FM101_11690</name>
</gene>
<dbReference type="CDD" id="cd00082">
    <property type="entry name" value="HisKA"/>
    <property type="match status" value="1"/>
</dbReference>
<evidence type="ECO:0000259" key="18">
    <source>
        <dbReference type="PROSITE" id="PS50885"/>
    </source>
</evidence>
<dbReference type="InterPro" id="IPR050428">
    <property type="entry name" value="TCS_sensor_his_kinase"/>
</dbReference>
<evidence type="ECO:0000256" key="14">
    <source>
        <dbReference type="ARBA" id="ARBA00035305"/>
    </source>
</evidence>
<dbReference type="Pfam" id="PF02518">
    <property type="entry name" value="HATPase_c"/>
    <property type="match status" value="1"/>
</dbReference>
<evidence type="ECO:0000256" key="10">
    <source>
        <dbReference type="ARBA" id="ARBA00022840"/>
    </source>
</evidence>
<feature type="region of interest" description="Disordered" evidence="15">
    <location>
        <begin position="1"/>
        <end position="22"/>
    </location>
</feature>
<dbReference type="InterPro" id="IPR036890">
    <property type="entry name" value="HATPase_C_sf"/>
</dbReference>
<evidence type="ECO:0000256" key="9">
    <source>
        <dbReference type="ARBA" id="ARBA00022777"/>
    </source>
</evidence>
<keyword evidence="12" id="KW-0902">Two-component regulatory system</keyword>
<keyword evidence="20" id="KW-1185">Reference proteome</keyword>
<evidence type="ECO:0000313" key="19">
    <source>
        <dbReference type="EMBL" id="SJM69299.1"/>
    </source>
</evidence>
<dbReference type="SMART" id="SM00304">
    <property type="entry name" value="HAMP"/>
    <property type="match status" value="1"/>
</dbReference>
<evidence type="ECO:0000256" key="4">
    <source>
        <dbReference type="ARBA" id="ARBA00022475"/>
    </source>
</evidence>
<feature type="domain" description="Histidine kinase" evidence="17">
    <location>
        <begin position="315"/>
        <end position="532"/>
    </location>
</feature>
<evidence type="ECO:0000313" key="20">
    <source>
        <dbReference type="Proteomes" id="UP000195913"/>
    </source>
</evidence>
<dbReference type="Gene3D" id="3.30.565.10">
    <property type="entry name" value="Histidine kinase-like ATPase, C-terminal domain"/>
    <property type="match status" value="1"/>
</dbReference>
<dbReference type="EMBL" id="FUHW01000038">
    <property type="protein sequence ID" value="SJM69299.1"/>
    <property type="molecule type" value="Genomic_DNA"/>
</dbReference>
<keyword evidence="13 16" id="KW-0472">Membrane</keyword>
<dbReference type="SMART" id="SM00388">
    <property type="entry name" value="HisKA"/>
    <property type="match status" value="1"/>
</dbReference>
<dbReference type="SMART" id="SM00387">
    <property type="entry name" value="HATPase_c"/>
    <property type="match status" value="1"/>
</dbReference>
<keyword evidence="5" id="KW-0597">Phosphoprotein</keyword>
<keyword evidence="6 19" id="KW-0808">Transferase</keyword>
<reference evidence="19 20" key="1">
    <citation type="submission" date="2017-02" db="EMBL/GenBank/DDBJ databases">
        <authorList>
            <person name="Peterson S.W."/>
        </authorList>
    </citation>
    <scope>NUCLEOTIDE SEQUENCE [LARGE SCALE GENOMIC DNA]</scope>
    <source>
        <strain evidence="19 20">B Ar 00.02</strain>
    </source>
</reference>
<dbReference type="EC" id="2.7.13.3" evidence="3"/>
<feature type="region of interest" description="Disordered" evidence="15">
    <location>
        <begin position="587"/>
        <end position="635"/>
    </location>
</feature>
<dbReference type="CDD" id="cd06225">
    <property type="entry name" value="HAMP"/>
    <property type="match status" value="1"/>
</dbReference>
<evidence type="ECO:0000256" key="12">
    <source>
        <dbReference type="ARBA" id="ARBA00023012"/>
    </source>
</evidence>
<dbReference type="InterPro" id="IPR003660">
    <property type="entry name" value="HAMP_dom"/>
</dbReference>
<dbReference type="PRINTS" id="PR00344">
    <property type="entry name" value="BCTRLSENSOR"/>
</dbReference>
<feature type="domain" description="HAMP" evidence="18">
    <location>
        <begin position="248"/>
        <end position="300"/>
    </location>
</feature>
<dbReference type="InterPro" id="IPR036097">
    <property type="entry name" value="HisK_dim/P_sf"/>
</dbReference>
<keyword evidence="8" id="KW-0547">Nucleotide-binding</keyword>
<dbReference type="Pfam" id="PF00672">
    <property type="entry name" value="HAMP"/>
    <property type="match status" value="1"/>
</dbReference>
<evidence type="ECO:0000256" key="7">
    <source>
        <dbReference type="ARBA" id="ARBA00022692"/>
    </source>
</evidence>
<dbReference type="GO" id="GO:0005524">
    <property type="term" value="F:ATP binding"/>
    <property type="evidence" value="ECO:0007669"/>
    <property type="project" value="UniProtKB-KW"/>
</dbReference>
<dbReference type="CDD" id="cd00075">
    <property type="entry name" value="HATPase"/>
    <property type="match status" value="1"/>
</dbReference>
<dbReference type="Gene3D" id="6.10.340.10">
    <property type="match status" value="1"/>
</dbReference>
<evidence type="ECO:0000256" key="3">
    <source>
        <dbReference type="ARBA" id="ARBA00012438"/>
    </source>
</evidence>
<feature type="transmembrane region" description="Helical" evidence="16">
    <location>
        <begin position="48"/>
        <end position="71"/>
    </location>
</feature>
<evidence type="ECO:0000256" key="15">
    <source>
        <dbReference type="SAM" id="MobiDB-lite"/>
    </source>
</evidence>
<dbReference type="FunFam" id="1.10.287.130:FF:000010">
    <property type="entry name" value="Two-component sensor histidine kinase"/>
    <property type="match status" value="1"/>
</dbReference>
<dbReference type="GO" id="GO:0005886">
    <property type="term" value="C:plasma membrane"/>
    <property type="evidence" value="ECO:0007669"/>
    <property type="project" value="UniProtKB-SubCell"/>
</dbReference>
<dbReference type="SUPFAM" id="SSF55874">
    <property type="entry name" value="ATPase domain of HSP90 chaperone/DNA topoisomerase II/histidine kinase"/>
    <property type="match status" value="1"/>
</dbReference>
<keyword evidence="4" id="KW-1003">Cell membrane</keyword>
<dbReference type="SUPFAM" id="SSF158472">
    <property type="entry name" value="HAMP domain-like"/>
    <property type="match status" value="1"/>
</dbReference>
<name>A0A1R4GMB0_9MICC</name>
<proteinExistence type="predicted"/>
<dbReference type="Pfam" id="PF00512">
    <property type="entry name" value="HisKA"/>
    <property type="match status" value="1"/>
</dbReference>
<dbReference type="FunFam" id="3.30.565.10:FF:000013">
    <property type="entry name" value="Two-component sensor histidine kinase"/>
    <property type="match status" value="1"/>
</dbReference>
<dbReference type="PROSITE" id="PS50109">
    <property type="entry name" value="HIS_KIN"/>
    <property type="match status" value="1"/>
</dbReference>
<dbReference type="AlphaFoldDB" id="A0A1R4GMB0"/>
<protein>
    <recommendedName>
        <fullName evidence="14">Sensor histidine kinase MtrB</fullName>
        <ecNumber evidence="3">2.7.13.3</ecNumber>
    </recommendedName>
</protein>
<dbReference type="InterPro" id="IPR003661">
    <property type="entry name" value="HisK_dim/P_dom"/>
</dbReference>
<dbReference type="NCBIfam" id="NF040691">
    <property type="entry name" value="MtrAB_MtrB"/>
    <property type="match status" value="1"/>
</dbReference>
<evidence type="ECO:0000256" key="11">
    <source>
        <dbReference type="ARBA" id="ARBA00022989"/>
    </source>
</evidence>
<dbReference type="GO" id="GO:0000155">
    <property type="term" value="F:phosphorelay sensor kinase activity"/>
    <property type="evidence" value="ECO:0007669"/>
    <property type="project" value="InterPro"/>
</dbReference>
<evidence type="ECO:0000256" key="8">
    <source>
        <dbReference type="ARBA" id="ARBA00022741"/>
    </source>
</evidence>
<evidence type="ECO:0000256" key="5">
    <source>
        <dbReference type="ARBA" id="ARBA00022553"/>
    </source>
</evidence>
<dbReference type="PANTHER" id="PTHR45436">
    <property type="entry name" value="SENSOR HISTIDINE KINASE YKOH"/>
    <property type="match status" value="1"/>
</dbReference>
<evidence type="ECO:0000256" key="16">
    <source>
        <dbReference type="SAM" id="Phobius"/>
    </source>
</evidence>
<keyword evidence="9 19" id="KW-0418">Kinase</keyword>
<evidence type="ECO:0000259" key="17">
    <source>
        <dbReference type="PROSITE" id="PS50109"/>
    </source>
</evidence>
<evidence type="ECO:0000256" key="6">
    <source>
        <dbReference type="ARBA" id="ARBA00022679"/>
    </source>
</evidence>
<dbReference type="SUPFAM" id="SSF47384">
    <property type="entry name" value="Homodimeric domain of signal transducing histidine kinase"/>
    <property type="match status" value="1"/>
</dbReference>
<keyword evidence="11 16" id="KW-1133">Transmembrane helix</keyword>